<keyword evidence="3" id="KW-0808">Transferase</keyword>
<dbReference type="GO" id="GO:0004315">
    <property type="term" value="F:3-oxoacyl-[acyl-carrier-protein] synthase activity"/>
    <property type="evidence" value="ECO:0007669"/>
    <property type="project" value="InterPro"/>
</dbReference>
<dbReference type="Gene3D" id="3.40.50.1820">
    <property type="entry name" value="alpha/beta hydrolase"/>
    <property type="match status" value="1"/>
</dbReference>
<comment type="caution">
    <text evidence="10">The sequence shown here is derived from an EMBL/GenBank/DDBJ whole genome shotgun (WGS) entry which is preliminary data.</text>
</comment>
<dbReference type="Gene3D" id="3.10.129.110">
    <property type="entry name" value="Polyketide synthase dehydratase"/>
    <property type="match status" value="1"/>
</dbReference>
<evidence type="ECO:0000256" key="2">
    <source>
        <dbReference type="ARBA" id="ARBA00022553"/>
    </source>
</evidence>
<evidence type="ECO:0000313" key="10">
    <source>
        <dbReference type="EMBL" id="KAJ4389519.1"/>
    </source>
</evidence>
<dbReference type="InterPro" id="IPR036736">
    <property type="entry name" value="ACP-like_sf"/>
</dbReference>
<dbReference type="GO" id="GO:0006633">
    <property type="term" value="P:fatty acid biosynthetic process"/>
    <property type="evidence" value="ECO:0007669"/>
    <property type="project" value="InterPro"/>
</dbReference>
<dbReference type="EMBL" id="JAPEVB010000004">
    <property type="protein sequence ID" value="KAJ4389519.1"/>
    <property type="molecule type" value="Genomic_DNA"/>
</dbReference>
<dbReference type="PANTHER" id="PTHR43775:SF40">
    <property type="entry name" value="NORSOLORINIC ACID SYNTHASE STCA"/>
    <property type="match status" value="1"/>
</dbReference>
<feature type="region of interest" description="N-terminal hotdog fold" evidence="5">
    <location>
        <begin position="1322"/>
        <end position="1456"/>
    </location>
</feature>
<feature type="compositionally biased region" description="Low complexity" evidence="6">
    <location>
        <begin position="1880"/>
        <end position="1896"/>
    </location>
</feature>
<gene>
    <name evidence="10" type="ORF">N0V93_006989</name>
</gene>
<dbReference type="SUPFAM" id="SSF53901">
    <property type="entry name" value="Thiolase-like"/>
    <property type="match status" value="1"/>
</dbReference>
<dbReference type="InterPro" id="IPR016039">
    <property type="entry name" value="Thiolase-like"/>
</dbReference>
<evidence type="ECO:0000259" key="7">
    <source>
        <dbReference type="PROSITE" id="PS50075"/>
    </source>
</evidence>
<dbReference type="GO" id="GO:0044550">
    <property type="term" value="P:secondary metabolite biosynthetic process"/>
    <property type="evidence" value="ECO:0007669"/>
    <property type="project" value="TreeGrafter"/>
</dbReference>
<evidence type="ECO:0000256" key="1">
    <source>
        <dbReference type="ARBA" id="ARBA00022450"/>
    </source>
</evidence>
<dbReference type="Pfam" id="PF00975">
    <property type="entry name" value="Thioesterase"/>
    <property type="match status" value="1"/>
</dbReference>
<dbReference type="NCBIfam" id="TIGR04532">
    <property type="entry name" value="PT_fungal_PKS"/>
    <property type="match status" value="1"/>
</dbReference>
<feature type="region of interest" description="C-terminal hotdog fold" evidence="5">
    <location>
        <begin position="1477"/>
        <end position="1625"/>
    </location>
</feature>
<evidence type="ECO:0000259" key="9">
    <source>
        <dbReference type="PROSITE" id="PS52019"/>
    </source>
</evidence>
<dbReference type="InterPro" id="IPR014030">
    <property type="entry name" value="Ketoacyl_synth_N"/>
</dbReference>
<evidence type="ECO:0000256" key="4">
    <source>
        <dbReference type="ARBA" id="ARBA00023268"/>
    </source>
</evidence>
<dbReference type="Proteomes" id="UP001140453">
    <property type="component" value="Unassembled WGS sequence"/>
</dbReference>
<dbReference type="PROSITE" id="PS00606">
    <property type="entry name" value="KS3_1"/>
    <property type="match status" value="1"/>
</dbReference>
<dbReference type="InterPro" id="IPR014043">
    <property type="entry name" value="Acyl_transferase_dom"/>
</dbReference>
<dbReference type="PROSITE" id="PS50075">
    <property type="entry name" value="CARRIER"/>
    <property type="match status" value="2"/>
</dbReference>
<dbReference type="PANTHER" id="PTHR43775">
    <property type="entry name" value="FATTY ACID SYNTHASE"/>
    <property type="match status" value="1"/>
</dbReference>
<evidence type="ECO:0000256" key="6">
    <source>
        <dbReference type="SAM" id="MobiDB-lite"/>
    </source>
</evidence>
<dbReference type="SUPFAM" id="SSF53474">
    <property type="entry name" value="alpha/beta-Hydrolases"/>
    <property type="match status" value="1"/>
</dbReference>
<dbReference type="SMART" id="SM00827">
    <property type="entry name" value="PKS_AT"/>
    <property type="match status" value="1"/>
</dbReference>
<dbReference type="InterPro" id="IPR016036">
    <property type="entry name" value="Malonyl_transacylase_ACP-bd"/>
</dbReference>
<name>A0A9W8YQF6_9PEZI</name>
<feature type="domain" description="Ketosynthase family 3 (KS3)" evidence="8">
    <location>
        <begin position="376"/>
        <end position="811"/>
    </location>
</feature>
<dbReference type="OrthoDB" id="329835at2759"/>
<dbReference type="InterPro" id="IPR006162">
    <property type="entry name" value="Ppantetheine_attach_site"/>
</dbReference>
<feature type="region of interest" description="Disordered" evidence="6">
    <location>
        <begin position="1876"/>
        <end position="1921"/>
    </location>
</feature>
<accession>A0A9W8YQF6</accession>
<dbReference type="InterPro" id="IPR032088">
    <property type="entry name" value="SAT"/>
</dbReference>
<dbReference type="CDD" id="cd00833">
    <property type="entry name" value="PKS"/>
    <property type="match status" value="1"/>
</dbReference>
<keyword evidence="1" id="KW-0596">Phosphopantetheine</keyword>
<dbReference type="SUPFAM" id="SSF47336">
    <property type="entry name" value="ACP-like"/>
    <property type="match status" value="2"/>
</dbReference>
<feature type="active site" description="Proton donor; for dehydratase activity" evidence="5">
    <location>
        <position position="1538"/>
    </location>
</feature>
<dbReference type="InterPro" id="IPR029058">
    <property type="entry name" value="AB_hydrolase_fold"/>
</dbReference>
<dbReference type="InterPro" id="IPR018201">
    <property type="entry name" value="Ketoacyl_synth_AS"/>
</dbReference>
<feature type="region of interest" description="Disordered" evidence="6">
    <location>
        <begin position="1287"/>
        <end position="1312"/>
    </location>
</feature>
<evidence type="ECO:0000256" key="5">
    <source>
        <dbReference type="PROSITE-ProRule" id="PRU01363"/>
    </source>
</evidence>
<dbReference type="PROSITE" id="PS00012">
    <property type="entry name" value="PHOSPHOPANTETHEINE"/>
    <property type="match status" value="2"/>
</dbReference>
<dbReference type="InterPro" id="IPR042104">
    <property type="entry name" value="PKS_dehydratase_sf"/>
</dbReference>
<dbReference type="PROSITE" id="PS52004">
    <property type="entry name" value="KS3_2"/>
    <property type="match status" value="1"/>
</dbReference>
<dbReference type="SUPFAM" id="SSF52151">
    <property type="entry name" value="FabD/lysophospholipase-like"/>
    <property type="match status" value="1"/>
</dbReference>
<dbReference type="FunFam" id="3.40.366.10:FF:000002">
    <property type="entry name" value="Probable polyketide synthase 2"/>
    <property type="match status" value="1"/>
</dbReference>
<dbReference type="InterPro" id="IPR049900">
    <property type="entry name" value="PKS_mFAS_DH"/>
</dbReference>
<proteinExistence type="predicted"/>
<dbReference type="SMART" id="SM00825">
    <property type="entry name" value="PKS_KS"/>
    <property type="match status" value="1"/>
</dbReference>
<dbReference type="InterPro" id="IPR020841">
    <property type="entry name" value="PKS_Beta-ketoAc_synthase_dom"/>
</dbReference>
<dbReference type="Gene3D" id="3.40.366.10">
    <property type="entry name" value="Malonyl-Coenzyme A Acyl Carrier Protein, domain 2"/>
    <property type="match status" value="2"/>
</dbReference>
<dbReference type="Gene3D" id="3.30.70.3290">
    <property type="match status" value="1"/>
</dbReference>
<dbReference type="Pfam" id="PF02801">
    <property type="entry name" value="Ketoacyl-synt_C"/>
    <property type="match status" value="1"/>
</dbReference>
<feature type="domain" description="PKS/mFAS DH" evidence="9">
    <location>
        <begin position="1322"/>
        <end position="1625"/>
    </location>
</feature>
<evidence type="ECO:0000313" key="11">
    <source>
        <dbReference type="Proteomes" id="UP001140453"/>
    </source>
</evidence>
<dbReference type="InterPro" id="IPR001227">
    <property type="entry name" value="Ac_transferase_dom_sf"/>
</dbReference>
<dbReference type="InterPro" id="IPR001031">
    <property type="entry name" value="Thioesterase"/>
</dbReference>
<dbReference type="Gene3D" id="1.10.1200.10">
    <property type="entry name" value="ACP-like"/>
    <property type="match status" value="2"/>
</dbReference>
<sequence length="2177" mass="236719">MATNASCSKVYLLGGDIFDYASSLSHLLRSDDTILNNFFRDAYSAIRKELGDLPLHARDATPKISSLNDLLTRKRDGSISPAMDQVSRLIHLFASFITLHSTGTLSYPTPENSHLLGVGIGAIAAAAISASENLISLVPAAVHAIVVALHTGLRADQEAEFIQGVKNSESWAIEFIGISVEEMTQILEQFNFANGLPQSSYAYISSISATNLTISGPPAVLSTLRGVDNFARLEKTELPIRSPRNAGHLFDEDDVNIILSKSAMLAPTKSTAFIPVLSCGTGHFSWTSGSRSLMHDAVHYFLCRPMLIEKTIEHLESTFKTTCPVEVLVVPVGTDTFQSLGDRLSTALQGSVLTSTYVQPQSPSNANNIRYSPNGRSKIAVVGMSGRFPGASSANELWSLLQRGVDMCREVPGLRWDVNSHVDSTGKSKNTSKVRWGCWLDEPDKFDAPFFGISPREAPQVDPAQRLALLTAYEAMEHAGIVPGRTPSTREDRVGVFYGVTSNDWCEANSGQDIDIHYIPGANRAFIPGRVNYFFKFSGPSYAIDTACSSSLSAIHIACNSLWQGDIDMAITGGTNVLTNPDMTTGLDRGHFLSATGNCKTFDATADGYCRGEGVATVLLKRLEDAIDDEDTIHGILGSAYTNHSAEAESITRPHVGAQMDVLERVLNGSGTHPDEISYIEMHGTGTQAGDTREITSVCSVFAPIDEARRRARSNPLHIGALKANIGHGESVSGVSALIKVMQMMKHSQIPRHCGIKTKLNPAFPKDLTERNVQIDLESVAWPKSDEGIPRKAIINNFSAAGGNSSLLLEDAPLQPRATDDGVITPRPIYPIAVSARSSLSLKGNIKALLDHVAGQDTYTATLAEISYTTTARRMHHHFRFITSVADLPTLRVRLEGALEAEEQADTRIKRAVPPRAILLSFTGQGSQYPGMGKELMETLGVFRDAITKFDRVARRLGFPAMLPMFHASSGDNISEYDPVVVQLANTCMQIALARIWISWGVKPSAVVGHSLGEYAALNVAGVLSDSDTVYLVGRRAQHLKNLCKPNSHAMLAVAASLPDLEEAFVGSSKAFEVACVNGPKETVLAGTATQVADWKQTLTAAGIRSTYLRVPYAFHSSQIQPILPAFVDDAKGVVFHKPQLPVLSPLEGRVITEAQVIGPTYIGRHAREPVQMMKCLEAASTDGTLPAKGAFAIEFGPHPVVSGMIKATLGSAVTVLPTLRRKASPWEVLTTSLCALHAAGVPVVWDGYFADVPSARRVVELPAYKWDMKSYWIPYRNDWTLTKGDIPRDNPGHTLPSAKTPDMAASSEQRPLPSIESTTIHRVLEEIATSDGLSISVECDVSRNDVSPFIRSHTVEGYSLCTPAVYADIAFSLGTYALERLQLDSAERNVSIRNVEITRALIGSVDWKQRLRCTARFDWASKGGKLRFTVHDEAGVEVGQLSTCELKFVDDTTRHQLQANLAAFTGNVERMKQSETTSRFHGNISYRLVSALAEFNPDYHCIDDVLYDSDAYEAVCRVSFGQMKKGGSFHINPAAVDGLTQSAGFVMNANNNTKLETDVYVNHGWTDFQLFERIRDDCQYSTHVKMRQGEEQLWTGDIVIFQGERAVGLVQGVKIQGLPRKFLKFVLSQAAKPPRTKGKAVRAAPEDEPAATKTVPATIPQPAVDTATVRRALEIISEESEIPISELRDDTLLSDVGVDSLISLMVVSRFAEEIGIPTDSGIFMDETTVADIKLFVLKSTSNNAPERPADPAARVGDTQTVHLSTPKRHVEVAAPINKEASSDSLRSWASVDSPRTDGPGAINFEDVVKIMAEEIEVTPDSITDQTSLTDLGVDSLLSLLIGSRLRDELDIEIDSSSLLTSLSSVGELRQALVAGARENSTPSSTSTSSGNTSPSDTVKVGSDISSPTSGSELESVPTPVPPTASVVLQGNPRSATSILWFFPDGSGLASSYLPLPRIRNDLVVYGINSPYLKKGTEMNCTWDELIGSFIREIQRRQPQGPYSFAGWSAGGIGAFHAAQVLMNAGHTVRDLIIIDSPPPFHLAPLPERFFRYCAMAGLFGGRDGHTPEWVINHFRNINNVLANYAPTPLKHSTLRKINILWACESSVDDRFERRPDDPEDMKFLTTRRTDFTPGRWGPLFGDVPVQVDRAESEHHWSILKGDSAAKVSQYIARVLA</sequence>
<keyword evidence="4" id="KW-0511">Multifunctional enzyme</keyword>
<evidence type="ECO:0008006" key="12">
    <source>
        <dbReference type="Google" id="ProtNLM"/>
    </source>
</evidence>
<dbReference type="InterPro" id="IPR014031">
    <property type="entry name" value="Ketoacyl_synth_C"/>
</dbReference>
<dbReference type="InterPro" id="IPR016035">
    <property type="entry name" value="Acyl_Trfase/lysoPLipase"/>
</dbReference>
<dbReference type="Pfam" id="PF16073">
    <property type="entry name" value="SAT"/>
    <property type="match status" value="1"/>
</dbReference>
<keyword evidence="11" id="KW-1185">Reference proteome</keyword>
<evidence type="ECO:0000259" key="8">
    <source>
        <dbReference type="PROSITE" id="PS52004"/>
    </source>
</evidence>
<organism evidence="10 11">
    <name type="scientific">Gnomoniopsis smithogilvyi</name>
    <dbReference type="NCBI Taxonomy" id="1191159"/>
    <lineage>
        <taxon>Eukaryota</taxon>
        <taxon>Fungi</taxon>
        <taxon>Dikarya</taxon>
        <taxon>Ascomycota</taxon>
        <taxon>Pezizomycotina</taxon>
        <taxon>Sordariomycetes</taxon>
        <taxon>Sordariomycetidae</taxon>
        <taxon>Diaporthales</taxon>
        <taxon>Gnomoniaceae</taxon>
        <taxon>Gnomoniopsis</taxon>
    </lineage>
</organism>
<feature type="domain" description="Carrier" evidence="7">
    <location>
        <begin position="1802"/>
        <end position="1877"/>
    </location>
</feature>
<dbReference type="InterPro" id="IPR050091">
    <property type="entry name" value="PKS_NRPS_Biosynth_Enz"/>
</dbReference>
<protein>
    <recommendedName>
        <fullName evidence="12">Polyketide synthase</fullName>
    </recommendedName>
</protein>
<dbReference type="GO" id="GO:0004312">
    <property type="term" value="F:fatty acid synthase activity"/>
    <property type="evidence" value="ECO:0007669"/>
    <property type="project" value="TreeGrafter"/>
</dbReference>
<dbReference type="SUPFAM" id="SSF55048">
    <property type="entry name" value="Probable ACP-binding domain of malonyl-CoA ACP transacylase"/>
    <property type="match status" value="1"/>
</dbReference>
<dbReference type="InterPro" id="IPR030918">
    <property type="entry name" value="PT_fungal_PKS"/>
</dbReference>
<dbReference type="Pfam" id="PF00109">
    <property type="entry name" value="ketoacyl-synt"/>
    <property type="match status" value="1"/>
</dbReference>
<dbReference type="InterPro" id="IPR009081">
    <property type="entry name" value="PP-bd_ACP"/>
</dbReference>
<keyword evidence="2" id="KW-0597">Phosphoprotein</keyword>
<dbReference type="Pfam" id="PF00698">
    <property type="entry name" value="Acyl_transf_1"/>
    <property type="match status" value="1"/>
</dbReference>
<dbReference type="Gene3D" id="3.40.47.10">
    <property type="match status" value="1"/>
</dbReference>
<feature type="compositionally biased region" description="Polar residues" evidence="6">
    <location>
        <begin position="1904"/>
        <end position="1913"/>
    </location>
</feature>
<evidence type="ECO:0000256" key="3">
    <source>
        <dbReference type="ARBA" id="ARBA00022679"/>
    </source>
</evidence>
<dbReference type="PROSITE" id="PS52019">
    <property type="entry name" value="PKS_MFAS_DH"/>
    <property type="match status" value="1"/>
</dbReference>
<dbReference type="Pfam" id="PF00550">
    <property type="entry name" value="PP-binding"/>
    <property type="match status" value="2"/>
</dbReference>
<feature type="domain" description="Carrier" evidence="7">
    <location>
        <begin position="1664"/>
        <end position="1741"/>
    </location>
</feature>
<reference evidence="10" key="1">
    <citation type="submission" date="2022-10" db="EMBL/GenBank/DDBJ databases">
        <title>Tapping the CABI collections for fungal endophytes: first genome assemblies for Collariella, Neodidymelliopsis, Ascochyta clinopodiicola, Didymella pomorum, Didymosphaeria variabile, Neocosmospora piperis and Neocucurbitaria cava.</title>
        <authorList>
            <person name="Hill R."/>
        </authorList>
    </citation>
    <scope>NUCLEOTIDE SEQUENCE</scope>
    <source>
        <strain evidence="10">IMI 355082</strain>
    </source>
</reference>
<feature type="active site" description="Proton acceptor; for dehydratase activity" evidence="5">
    <location>
        <position position="1354"/>
    </location>
</feature>